<evidence type="ECO:0000256" key="1">
    <source>
        <dbReference type="SAM" id="Coils"/>
    </source>
</evidence>
<gene>
    <name evidence="3" type="ORF">CHRIB12_LOCUS22400</name>
</gene>
<feature type="compositionally biased region" description="Polar residues" evidence="2">
    <location>
        <begin position="222"/>
        <end position="232"/>
    </location>
</feature>
<sequence>MSTRNFSAMLFFDQSEEWSLLNFIKYLDSIESLRDSSEPHRKYGIILNGIKNDENESQKKRERAEQALEKCLVESDNPAIELDEKRSSEIQEFWQQKKLQISLKEKTIKSTERMIGHINTIQDEASDILVLGKRDNLRRLKSDLGVGDNIENGGLTKSPYEDQESDDDFMPARQPKRKKPLSLSKKNKESVGSTKKAKTTKDTLSSSHGVPKPSSSAGVTKPFSSSLESAINSPEPRTPPHRIFSYGTSSGSSVCKEHGSKDDTSEDDLLMKSPVDITVDCKLIVKNMCVRSKMEQWRRSSRYVEEIHKQDLMRYNILDTAKSSATEARNLFGRHWDDIIGTIEEFLTILKNVNTAEKLRDIIRIECEKLRENGNTIWRKRVLDLIEIFWKQFSNGRNRLKENQTEGHYIIKFVSHIFTMLFEDQLFLDCRWGESTLQCSADQLNQSLRDDDRRCTGNKIDAIISMVDFDLEVSTLEVSGSPSCPDHTHYVGDRNKTAKMLKIILNFIKVNYPGDFGEFRRIKVYGVQIYDHDFYIYSMCMPFAGVYYFKLEKKFSYSIIPALLFKELPKFASNLWTMRDMIISSTKSVMSYITNPISESSDDAKIDKVKTSPKKKKNN</sequence>
<dbReference type="VEuPathDB" id="FungiDB:RhiirFUN_022744"/>
<evidence type="ECO:0000313" key="4">
    <source>
        <dbReference type="Proteomes" id="UP000684084"/>
    </source>
</evidence>
<name>A0A915ZVJ7_9GLOM</name>
<evidence type="ECO:0000256" key="2">
    <source>
        <dbReference type="SAM" id="MobiDB-lite"/>
    </source>
</evidence>
<organism evidence="3 4">
    <name type="scientific">Rhizophagus irregularis</name>
    <dbReference type="NCBI Taxonomy" id="588596"/>
    <lineage>
        <taxon>Eukaryota</taxon>
        <taxon>Fungi</taxon>
        <taxon>Fungi incertae sedis</taxon>
        <taxon>Mucoromycota</taxon>
        <taxon>Glomeromycotina</taxon>
        <taxon>Glomeromycetes</taxon>
        <taxon>Glomerales</taxon>
        <taxon>Glomeraceae</taxon>
        <taxon>Rhizophagus</taxon>
    </lineage>
</organism>
<comment type="caution">
    <text evidence="3">The sequence shown here is derived from an EMBL/GenBank/DDBJ whole genome shotgun (WGS) entry which is preliminary data.</text>
</comment>
<proteinExistence type="predicted"/>
<protein>
    <submittedName>
        <fullName evidence="3">Uncharacterized protein</fullName>
    </submittedName>
</protein>
<feature type="compositionally biased region" description="Low complexity" evidence="2">
    <location>
        <begin position="205"/>
        <end position="216"/>
    </location>
</feature>
<feature type="region of interest" description="Disordered" evidence="2">
    <location>
        <begin position="144"/>
        <end position="268"/>
    </location>
</feature>
<dbReference type="EMBL" id="CAGKOT010000076">
    <property type="protein sequence ID" value="CAB5392406.1"/>
    <property type="molecule type" value="Genomic_DNA"/>
</dbReference>
<evidence type="ECO:0000313" key="3">
    <source>
        <dbReference type="EMBL" id="CAB5392406.1"/>
    </source>
</evidence>
<dbReference type="AlphaFoldDB" id="A0A915ZVJ7"/>
<accession>A0A915ZVJ7</accession>
<feature type="coiled-coil region" evidence="1">
    <location>
        <begin position="47"/>
        <end position="74"/>
    </location>
</feature>
<dbReference type="VEuPathDB" id="FungiDB:RhiirFUN_008899"/>
<reference evidence="3" key="1">
    <citation type="submission" date="2020-05" db="EMBL/GenBank/DDBJ databases">
        <authorList>
            <person name="Rincon C."/>
            <person name="Sanders R I."/>
            <person name="Robbins C."/>
            <person name="Chaturvedi A."/>
        </authorList>
    </citation>
    <scope>NUCLEOTIDE SEQUENCE</scope>
    <source>
        <strain evidence="3">CHB12</strain>
    </source>
</reference>
<dbReference type="OrthoDB" id="2443197at2759"/>
<keyword evidence="1" id="KW-0175">Coiled coil</keyword>
<dbReference type="Proteomes" id="UP000684084">
    <property type="component" value="Unassembled WGS sequence"/>
</dbReference>